<comment type="caution">
    <text evidence="2">The sequence shown here is derived from an EMBL/GenBank/DDBJ whole genome shotgun (WGS) entry which is preliminary data.</text>
</comment>
<dbReference type="OrthoDB" id="529448at2"/>
<dbReference type="RefSeq" id="WP_062714452.1">
    <property type="nucleotide sequence ID" value="NZ_LLZG01000409.1"/>
</dbReference>
<evidence type="ECO:0008006" key="4">
    <source>
        <dbReference type="Google" id="ProtNLM"/>
    </source>
</evidence>
<gene>
    <name evidence="2" type="ORF">ADL12_44975</name>
</gene>
<feature type="transmembrane region" description="Helical" evidence="1">
    <location>
        <begin position="65"/>
        <end position="85"/>
    </location>
</feature>
<dbReference type="AlphaFoldDB" id="A0A117MJV1"/>
<reference evidence="3" key="1">
    <citation type="submission" date="2015-10" db="EMBL/GenBank/DDBJ databases">
        <authorList>
            <person name="Ju K.-S."/>
            <person name="Doroghazi J.R."/>
            <person name="Metcalf W.W."/>
        </authorList>
    </citation>
    <scope>NUCLEOTIDE SEQUENCE [LARGE SCALE GENOMIC DNA]</scope>
    <source>
        <strain evidence="3">NRRL 3151</strain>
    </source>
</reference>
<dbReference type="Proteomes" id="UP000053923">
    <property type="component" value="Unassembled WGS sequence"/>
</dbReference>
<protein>
    <recommendedName>
        <fullName evidence="4">Vegetative cell wall protein gp1</fullName>
    </recommendedName>
</protein>
<keyword evidence="3" id="KW-1185">Reference proteome</keyword>
<sequence length="304" mass="32662">MSTFLSTLAGKAAEKWLALLVLPGLVYVACLGAAAVLGHHDALNAVELQHVIDRSATHSSASSPGAILLTAAAVLAAAALAGLTARALGVAVERLWTVPDDRGPARLLVRHRRRRWLRADQERAEAETRSAIARAITRRNAIALELPERPTWIGDRFHAVDERVYRAYDLDLTSAWPRLWLVASDSVRAELGTARDAYGAAARLGGWALLYLPLAVWWWPALPGAAVIALTAWIRGREAAAVLADLVEATVDLHGTLLAQELGLTGERPALTRDTGYDVTVILRKDLPAEQPGPVPVPPRPSDG</sequence>
<keyword evidence="1" id="KW-1133">Transmembrane helix</keyword>
<evidence type="ECO:0000313" key="3">
    <source>
        <dbReference type="Proteomes" id="UP000053923"/>
    </source>
</evidence>
<evidence type="ECO:0000256" key="1">
    <source>
        <dbReference type="SAM" id="Phobius"/>
    </source>
</evidence>
<keyword evidence="1" id="KW-0472">Membrane</keyword>
<name>A0A117MJV1_9ACTN</name>
<evidence type="ECO:0000313" key="2">
    <source>
        <dbReference type="EMBL" id="KUL21384.1"/>
    </source>
</evidence>
<dbReference type="EMBL" id="LLZG01000409">
    <property type="protein sequence ID" value="KUL21384.1"/>
    <property type="molecule type" value="Genomic_DNA"/>
</dbReference>
<organism evidence="2 3">
    <name type="scientific">Streptomyces regalis</name>
    <dbReference type="NCBI Taxonomy" id="68262"/>
    <lineage>
        <taxon>Bacteria</taxon>
        <taxon>Bacillati</taxon>
        <taxon>Actinomycetota</taxon>
        <taxon>Actinomycetes</taxon>
        <taxon>Kitasatosporales</taxon>
        <taxon>Streptomycetaceae</taxon>
        <taxon>Streptomyces</taxon>
    </lineage>
</organism>
<accession>A0A117MJV1</accession>
<keyword evidence="1" id="KW-0812">Transmembrane</keyword>
<feature type="transmembrane region" description="Helical" evidence="1">
    <location>
        <begin position="16"/>
        <end position="37"/>
    </location>
</feature>
<proteinExistence type="predicted"/>